<feature type="transmembrane region" description="Helical" evidence="12">
    <location>
        <begin position="343"/>
        <end position="362"/>
    </location>
</feature>
<dbReference type="Pfam" id="PF01545">
    <property type="entry name" value="Cation_efflux"/>
    <property type="match status" value="1"/>
</dbReference>
<dbReference type="AlphaFoldDB" id="A0A0D2VYN0"/>
<dbReference type="InterPro" id="IPR027469">
    <property type="entry name" value="Cation_efflux_TMD_sf"/>
</dbReference>
<evidence type="ECO:0000256" key="12">
    <source>
        <dbReference type="SAM" id="Phobius"/>
    </source>
</evidence>
<feature type="transmembrane region" description="Helical" evidence="12">
    <location>
        <begin position="269"/>
        <end position="290"/>
    </location>
</feature>
<keyword evidence="6" id="KW-0333">Golgi apparatus</keyword>
<dbReference type="PhylomeDB" id="A0A0D2VYN0"/>
<dbReference type="OrthoDB" id="5382797at2759"/>
<dbReference type="NCBIfam" id="TIGR01297">
    <property type="entry name" value="CDF"/>
    <property type="match status" value="1"/>
</dbReference>
<dbReference type="PANTHER" id="PTHR46531:SF1">
    <property type="entry name" value="ZINC TRANSPORTER 6"/>
    <property type="match status" value="1"/>
</dbReference>
<feature type="compositionally biased region" description="Basic residues" evidence="11">
    <location>
        <begin position="206"/>
        <end position="217"/>
    </location>
</feature>
<evidence type="ECO:0000256" key="3">
    <source>
        <dbReference type="ARBA" id="ARBA00022692"/>
    </source>
</evidence>
<comment type="subunit">
    <text evidence="9">Heterodimer with SLC30A5; form a functional zinc ion transmembrane transporter.</text>
</comment>
<dbReference type="PANTHER" id="PTHR46531">
    <property type="entry name" value="ZINC TRANSPORTER 6"/>
    <property type="match status" value="1"/>
</dbReference>
<dbReference type="InterPro" id="IPR052005">
    <property type="entry name" value="CDF_SLC30A"/>
</dbReference>
<keyword evidence="15" id="KW-1185">Reference proteome</keyword>
<keyword evidence="5 12" id="KW-1133">Transmembrane helix</keyword>
<gene>
    <name evidence="14" type="ORF">CAOG_007103</name>
</gene>
<evidence type="ECO:0000256" key="9">
    <source>
        <dbReference type="ARBA" id="ARBA00038600"/>
    </source>
</evidence>
<feature type="transmembrane region" description="Helical" evidence="12">
    <location>
        <begin position="310"/>
        <end position="328"/>
    </location>
</feature>
<evidence type="ECO:0000256" key="4">
    <source>
        <dbReference type="ARBA" id="ARBA00022833"/>
    </source>
</evidence>
<evidence type="ECO:0000256" key="2">
    <source>
        <dbReference type="ARBA" id="ARBA00022448"/>
    </source>
</evidence>
<dbReference type="SUPFAM" id="SSF161111">
    <property type="entry name" value="Cation efflux protein transmembrane domain-like"/>
    <property type="match status" value="1"/>
</dbReference>
<reference evidence="15" key="1">
    <citation type="submission" date="2011-02" db="EMBL/GenBank/DDBJ databases">
        <title>The Genome Sequence of Capsaspora owczarzaki ATCC 30864.</title>
        <authorList>
            <person name="Russ C."/>
            <person name="Cuomo C."/>
            <person name="Burger G."/>
            <person name="Gray M.W."/>
            <person name="Holland P.W.H."/>
            <person name="King N."/>
            <person name="Lang F.B.F."/>
            <person name="Roger A.J."/>
            <person name="Ruiz-Trillo I."/>
            <person name="Young S.K."/>
            <person name="Zeng Q."/>
            <person name="Gargeya S."/>
            <person name="Alvarado L."/>
            <person name="Berlin A."/>
            <person name="Chapman S.B."/>
            <person name="Chen Z."/>
            <person name="Freedman E."/>
            <person name="Gellesch M."/>
            <person name="Goldberg J."/>
            <person name="Griggs A."/>
            <person name="Gujja S."/>
            <person name="Heilman E."/>
            <person name="Heiman D."/>
            <person name="Howarth C."/>
            <person name="Mehta T."/>
            <person name="Neiman D."/>
            <person name="Pearson M."/>
            <person name="Roberts A."/>
            <person name="Saif S."/>
            <person name="Shea T."/>
            <person name="Shenoy N."/>
            <person name="Sisk P."/>
            <person name="Stolte C."/>
            <person name="Sykes S."/>
            <person name="White J."/>
            <person name="Yandava C."/>
            <person name="Haas B."/>
            <person name="Nusbaum C."/>
            <person name="Birren B."/>
        </authorList>
    </citation>
    <scope>NUCLEOTIDE SEQUENCE</scope>
    <source>
        <strain evidence="15">ATCC 30864</strain>
    </source>
</reference>
<feature type="compositionally biased region" description="Low complexity" evidence="11">
    <location>
        <begin position="21"/>
        <end position="59"/>
    </location>
</feature>
<keyword evidence="7" id="KW-0406">Ion transport</keyword>
<accession>A0A0D2VYN0</accession>
<comment type="subcellular location">
    <subcellularLocation>
        <location evidence="1">Golgi apparatus</location>
        <location evidence="1">trans-Golgi network membrane</location>
        <topology evidence="1">Multi-pass membrane protein</topology>
    </subcellularLocation>
</comment>
<evidence type="ECO:0000313" key="14">
    <source>
        <dbReference type="EMBL" id="KJE96842.1"/>
    </source>
</evidence>
<organism evidence="14 15">
    <name type="scientific">Capsaspora owczarzaki (strain ATCC 30864)</name>
    <dbReference type="NCBI Taxonomy" id="595528"/>
    <lineage>
        <taxon>Eukaryota</taxon>
        <taxon>Filasterea</taxon>
        <taxon>Capsaspora</taxon>
    </lineage>
</organism>
<evidence type="ECO:0000256" key="8">
    <source>
        <dbReference type="ARBA" id="ARBA00023136"/>
    </source>
</evidence>
<keyword evidence="3 12" id="KW-0812">Transmembrane</keyword>
<dbReference type="RefSeq" id="XP_004343827.2">
    <property type="nucleotide sequence ID" value="XM_004343777.2"/>
</dbReference>
<dbReference type="InterPro" id="IPR002524">
    <property type="entry name" value="Cation_efflux"/>
</dbReference>
<dbReference type="Gene3D" id="1.20.1510.10">
    <property type="entry name" value="Cation efflux protein transmembrane domain"/>
    <property type="match status" value="1"/>
</dbReference>
<feature type="compositionally biased region" description="Low complexity" evidence="11">
    <location>
        <begin position="155"/>
        <end position="173"/>
    </location>
</feature>
<evidence type="ECO:0000256" key="7">
    <source>
        <dbReference type="ARBA" id="ARBA00023065"/>
    </source>
</evidence>
<dbReference type="STRING" id="595528.A0A0D2VYN0"/>
<dbReference type="FunCoup" id="A0A0D2VYN0">
    <property type="interactions" value="151"/>
</dbReference>
<dbReference type="Proteomes" id="UP000008743">
    <property type="component" value="Unassembled WGS sequence"/>
</dbReference>
<dbReference type="EMBL" id="KE346372">
    <property type="protein sequence ID" value="KJE96842.1"/>
    <property type="molecule type" value="Genomic_DNA"/>
</dbReference>
<name>A0A0D2VYN0_CAPO3</name>
<dbReference type="GO" id="GO:0016020">
    <property type="term" value="C:membrane"/>
    <property type="evidence" value="ECO:0007669"/>
    <property type="project" value="InterPro"/>
</dbReference>
<evidence type="ECO:0000259" key="13">
    <source>
        <dbReference type="Pfam" id="PF01545"/>
    </source>
</evidence>
<dbReference type="InterPro" id="IPR058533">
    <property type="entry name" value="Cation_efflux_TM"/>
</dbReference>
<evidence type="ECO:0000256" key="11">
    <source>
        <dbReference type="SAM" id="MobiDB-lite"/>
    </source>
</evidence>
<dbReference type="GO" id="GO:0006829">
    <property type="term" value="P:zinc ion transport"/>
    <property type="evidence" value="ECO:0007669"/>
    <property type="project" value="TreeGrafter"/>
</dbReference>
<feature type="region of interest" description="Disordered" evidence="11">
    <location>
        <begin position="133"/>
        <end position="219"/>
    </location>
</feature>
<keyword evidence="8 12" id="KW-0472">Membrane</keyword>
<keyword evidence="4" id="KW-0862">Zinc</keyword>
<dbReference type="GO" id="GO:0008324">
    <property type="term" value="F:monoatomic cation transmembrane transporter activity"/>
    <property type="evidence" value="ECO:0007669"/>
    <property type="project" value="InterPro"/>
</dbReference>
<protein>
    <submittedName>
        <fullName evidence="14">Solute carrier family 30</fullName>
    </submittedName>
</protein>
<dbReference type="InParanoid" id="A0A0D2VYN0"/>
<evidence type="ECO:0000256" key="1">
    <source>
        <dbReference type="ARBA" id="ARBA00004166"/>
    </source>
</evidence>
<evidence type="ECO:0000256" key="6">
    <source>
        <dbReference type="ARBA" id="ARBA00023034"/>
    </source>
</evidence>
<evidence type="ECO:0000256" key="10">
    <source>
        <dbReference type="ARBA" id="ARBA00045455"/>
    </source>
</evidence>
<feature type="transmembrane region" description="Helical" evidence="12">
    <location>
        <begin position="243"/>
        <end position="263"/>
    </location>
</feature>
<dbReference type="eggNOG" id="KOG1484">
    <property type="taxonomic scope" value="Eukaryota"/>
</dbReference>
<evidence type="ECO:0000256" key="5">
    <source>
        <dbReference type="ARBA" id="ARBA00022989"/>
    </source>
</evidence>
<dbReference type="GO" id="GO:0005794">
    <property type="term" value="C:Golgi apparatus"/>
    <property type="evidence" value="ECO:0007669"/>
    <property type="project" value="UniProtKB-SubCell"/>
</dbReference>
<sequence length="553" mass="58097">MSHHGHSHGPGSLHHGHSHGDSSSIPTTPTLASATSPSQVASQSQSLSQSQSQSQWTSSMIPGGSAAFPLNATGSAGAASAAMLMASSPQLINLASAGSAPLAGPSPFDVLGPIPPSTADPKLNGLTGIAQAPVNHASHPNHASGGAGGHHGHSHGPAANANASANANAAAAHGHSHDDGHDHHGHSHGGRNDHHGHSHGQNDHHGHSHGASTKKPKAPGQSWIRLVSHNVGLVLADRRAIGALGRMTVAVVGFLLPLIAGHFSESLSLLALAYLCLYDTLCLFTCLVSLWISKQKASFEFSYGLERVEVLVVFANTMTLIFCAFYTIKESSERLIIPEAVEGDYMAIAAVLALALHIYNIFKIEKHSNGHTAAESTSIAFKQLVASSVRSVFGSASPLYRLALSCKPLNIHILAGIAATLLIIASSFVAGIEGWESADPIVAILISIMMLATIMPIALFNGKMLLQTMPPHVLGQLDKCLREALTFEGILEFRNEHFWTESYGVVVGSLHVRVRRDANEQLVLAHLHAKLAPIVSKLSVQVFKDDWSVVGAL</sequence>
<feature type="compositionally biased region" description="Basic and acidic residues" evidence="11">
    <location>
        <begin position="190"/>
        <end position="205"/>
    </location>
</feature>
<proteinExistence type="predicted"/>
<comment type="function">
    <text evidence="10">Has probably no intrinsic transporter activity but together with SLC30A5 forms a functional zinc ion:proton antiporter heterodimer, mediating zinc entry into the lumen of organelles along the secretory pathway. As part of that zinc ion:proton antiporter, contributes to zinc ion homeostasis within the early secretory pathway and regulates the activation and folding of enzymes like alkaline phosphatases and enzymes involved in phosphatidylinositol glycan anchor biosynthesis.</text>
</comment>
<keyword evidence="2" id="KW-0813">Transport</keyword>
<feature type="domain" description="Cation efflux protein transmembrane" evidence="13">
    <location>
        <begin position="249"/>
        <end position="466"/>
    </location>
</feature>
<evidence type="ECO:0000313" key="15">
    <source>
        <dbReference type="Proteomes" id="UP000008743"/>
    </source>
</evidence>
<feature type="region of interest" description="Disordered" evidence="11">
    <location>
        <begin position="1"/>
        <end position="60"/>
    </location>
</feature>
<feature type="transmembrane region" description="Helical" evidence="12">
    <location>
        <begin position="409"/>
        <end position="429"/>
    </location>
</feature>
<feature type="transmembrane region" description="Helical" evidence="12">
    <location>
        <begin position="441"/>
        <end position="460"/>
    </location>
</feature>